<evidence type="ECO:0000313" key="2">
    <source>
        <dbReference type="EMBL" id="RAW52550.1"/>
    </source>
</evidence>
<proteinExistence type="predicted"/>
<keyword evidence="1" id="KW-0175">Coiled coil</keyword>
<dbReference type="OrthoDB" id="2083247at2"/>
<dbReference type="Proteomes" id="UP000251144">
    <property type="component" value="Unassembled WGS sequence"/>
</dbReference>
<gene>
    <name evidence="2" type="ORF">C4N26_12700</name>
</gene>
<reference evidence="2 3" key="1">
    <citation type="submission" date="2018-02" db="EMBL/GenBank/DDBJ databases">
        <title>Complete genome sequencing of Faecalibacterium prausnitzii strains isolated from the human gut.</title>
        <authorList>
            <person name="Fitzgerald B.C."/>
            <person name="Shkoporov A.N."/>
            <person name="Ross P.R."/>
            <person name="Hill C."/>
        </authorList>
    </citation>
    <scope>NUCLEOTIDE SEQUENCE [LARGE SCALE GENOMIC DNA]</scope>
    <source>
        <strain evidence="2 3">APC942/32-1</strain>
    </source>
</reference>
<dbReference type="RefSeq" id="WP_158401614.1">
    <property type="nucleotide sequence ID" value="NZ_PRLB01000015.1"/>
</dbReference>
<evidence type="ECO:0000256" key="1">
    <source>
        <dbReference type="SAM" id="Coils"/>
    </source>
</evidence>
<dbReference type="EMBL" id="PRLB01000015">
    <property type="protein sequence ID" value="RAW52550.1"/>
    <property type="molecule type" value="Genomic_DNA"/>
</dbReference>
<organism evidence="2 3">
    <name type="scientific">Faecalibacterium prausnitzii</name>
    <dbReference type="NCBI Taxonomy" id="853"/>
    <lineage>
        <taxon>Bacteria</taxon>
        <taxon>Bacillati</taxon>
        <taxon>Bacillota</taxon>
        <taxon>Clostridia</taxon>
        <taxon>Eubacteriales</taxon>
        <taxon>Oscillospiraceae</taxon>
        <taxon>Faecalibacterium</taxon>
    </lineage>
</organism>
<feature type="coiled-coil region" evidence="1">
    <location>
        <begin position="139"/>
        <end position="166"/>
    </location>
</feature>
<sequence>MKYTEMRAEILRPCMVIDNFIDGTMGPYSYEDYLRDFVNHSDYFLQKSNGKPYSKPVSESNGEWDCISDGYSFDFKLFTSQSRLQAARIFSKSITLVAPGVVLYGPPLVSKNDENYKEITCIIPYAMFRSLNFNEIVEIRKKEKYAKELEKEVVQIIKKFETKKNLMMFFPYNINFDLNDDFESGKNLALNSIYSDFKELFQYRTENCAEYDTYIAFIYQARNFMITRWTGEELEYVDIIPTQSSTLFCNLERYSGKPLAGGI</sequence>
<name>A0A329TUE0_9FIRM</name>
<protein>
    <submittedName>
        <fullName evidence="2">Uncharacterized protein</fullName>
    </submittedName>
</protein>
<evidence type="ECO:0000313" key="3">
    <source>
        <dbReference type="Proteomes" id="UP000251144"/>
    </source>
</evidence>
<dbReference type="AlphaFoldDB" id="A0A329TUE0"/>
<accession>A0A329TUE0</accession>
<comment type="caution">
    <text evidence="2">The sequence shown here is derived from an EMBL/GenBank/DDBJ whole genome shotgun (WGS) entry which is preliminary data.</text>
</comment>